<dbReference type="Pfam" id="PF01464">
    <property type="entry name" value="SLT"/>
    <property type="match status" value="1"/>
</dbReference>
<dbReference type="EMBL" id="JAACJS010000012">
    <property type="protein sequence ID" value="NCI50333.1"/>
    <property type="molecule type" value="Genomic_DNA"/>
</dbReference>
<evidence type="ECO:0000256" key="2">
    <source>
        <dbReference type="SAM" id="Phobius"/>
    </source>
</evidence>
<comment type="similarity">
    <text evidence="1">Belongs to the transglycosylase Slt family.</text>
</comment>
<dbReference type="RefSeq" id="WP_161818635.1">
    <property type="nucleotide sequence ID" value="NZ_JAACJS010000012.1"/>
</dbReference>
<organism evidence="4 5">
    <name type="scientific">Sediminibacterium roseum</name>
    <dbReference type="NCBI Taxonomy" id="1978412"/>
    <lineage>
        <taxon>Bacteria</taxon>
        <taxon>Pseudomonadati</taxon>
        <taxon>Bacteroidota</taxon>
        <taxon>Chitinophagia</taxon>
        <taxon>Chitinophagales</taxon>
        <taxon>Chitinophagaceae</taxon>
        <taxon>Sediminibacterium</taxon>
    </lineage>
</organism>
<sequence>MKWFKLTFFLGNVIAASRFSLIYVAVMVIGITTMSFTDTDHAASRSPFSSLYTAPAPGNTAKFGELNPEAMSFVQEYMRKQGQELERMKKWGKPYFDLYDKILTSYGVPKEMKYLSVIESHLSPQLVSWAGAVGPWQIMPDEAARFGLSTGDYDERTDVKKSTKVAARLMKELYGIFGDWLLVVAAYNGGVNRVKDAIRESGSKNFWKLQSYLPEESRNHVKKFIGTHYIFEGSGGWTTLTAEEAQVHKAFFNDAGSAPLSGEEIDHSILVEVAGRYSAKVITDALGIDIDKFYKWNPGFEKTLDQGKTYSMRLMKDKAGLFVSQRAVLLSASINSKGIAS</sequence>
<name>A0ABW9ZYR0_9BACT</name>
<dbReference type="PANTHER" id="PTHR37423">
    <property type="entry name" value="SOLUBLE LYTIC MUREIN TRANSGLYCOSYLASE-RELATED"/>
    <property type="match status" value="1"/>
</dbReference>
<comment type="caution">
    <text evidence="4">The sequence shown here is derived from an EMBL/GenBank/DDBJ whole genome shotgun (WGS) entry which is preliminary data.</text>
</comment>
<gene>
    <name evidence="4" type="ORF">GWC95_10400</name>
</gene>
<evidence type="ECO:0000256" key="1">
    <source>
        <dbReference type="ARBA" id="ARBA00007734"/>
    </source>
</evidence>
<evidence type="ECO:0000313" key="4">
    <source>
        <dbReference type="EMBL" id="NCI50333.1"/>
    </source>
</evidence>
<dbReference type="InterPro" id="IPR008258">
    <property type="entry name" value="Transglycosylase_SLT_dom_1"/>
</dbReference>
<evidence type="ECO:0000259" key="3">
    <source>
        <dbReference type="Pfam" id="PF01464"/>
    </source>
</evidence>
<dbReference type="PANTHER" id="PTHR37423:SF2">
    <property type="entry name" value="MEMBRANE-BOUND LYTIC MUREIN TRANSGLYCOSYLASE C"/>
    <property type="match status" value="1"/>
</dbReference>
<dbReference type="InterPro" id="IPR023346">
    <property type="entry name" value="Lysozyme-like_dom_sf"/>
</dbReference>
<reference evidence="4 5" key="1">
    <citation type="submission" date="2020-01" db="EMBL/GenBank/DDBJ databases">
        <title>Genome analysis.</title>
        <authorList>
            <person name="Wu S."/>
            <person name="Wang G."/>
        </authorList>
    </citation>
    <scope>NUCLEOTIDE SEQUENCE [LARGE SCALE GENOMIC DNA]</scope>
    <source>
        <strain evidence="4 5">SYL130</strain>
    </source>
</reference>
<dbReference type="Gene3D" id="1.10.530.10">
    <property type="match status" value="1"/>
</dbReference>
<feature type="transmembrane region" description="Helical" evidence="2">
    <location>
        <begin position="7"/>
        <end position="31"/>
    </location>
</feature>
<feature type="domain" description="Transglycosylase SLT" evidence="3">
    <location>
        <begin position="108"/>
        <end position="209"/>
    </location>
</feature>
<protein>
    <submittedName>
        <fullName evidence="4">Lytic transglycosylase domain-containing protein</fullName>
    </submittedName>
</protein>
<dbReference type="SUPFAM" id="SSF53955">
    <property type="entry name" value="Lysozyme-like"/>
    <property type="match status" value="1"/>
</dbReference>
<keyword evidence="2" id="KW-0812">Transmembrane</keyword>
<dbReference type="CDD" id="cd16894">
    <property type="entry name" value="MltD-like"/>
    <property type="match status" value="1"/>
</dbReference>
<proteinExistence type="inferred from homology"/>
<dbReference type="Proteomes" id="UP000753802">
    <property type="component" value="Unassembled WGS sequence"/>
</dbReference>
<keyword evidence="2" id="KW-1133">Transmembrane helix</keyword>
<keyword evidence="5" id="KW-1185">Reference proteome</keyword>
<accession>A0ABW9ZYR0</accession>
<evidence type="ECO:0000313" key="5">
    <source>
        <dbReference type="Proteomes" id="UP000753802"/>
    </source>
</evidence>
<keyword evidence="2" id="KW-0472">Membrane</keyword>